<dbReference type="Proteomes" id="UP000267096">
    <property type="component" value="Unassembled WGS sequence"/>
</dbReference>
<dbReference type="OrthoDB" id="5854569at2759"/>
<reference evidence="5" key="1">
    <citation type="submission" date="2017-02" db="UniProtKB">
        <authorList>
            <consortium name="WormBaseParasite"/>
        </authorList>
    </citation>
    <scope>IDENTIFICATION</scope>
</reference>
<protein>
    <submittedName>
        <fullName evidence="5">KIND domain-containing protein</fullName>
    </submittedName>
</protein>
<keyword evidence="1" id="KW-0677">Repeat</keyword>
<evidence type="ECO:0000259" key="2">
    <source>
        <dbReference type="PROSITE" id="PS51377"/>
    </source>
</evidence>
<dbReference type="AlphaFoldDB" id="A0A0M3JCI7"/>
<gene>
    <name evidence="3" type="ORF">ASIM_LOCUS5121</name>
</gene>
<evidence type="ECO:0000256" key="1">
    <source>
        <dbReference type="ARBA" id="ARBA00022737"/>
    </source>
</evidence>
<sequence>MGDVGVSISEIIEVRGCRLNDDELLALIIIACEQLAKTPSGLFTPDYVFVHMLGDLEIQVVSADKVNVQYTPPEILEGNTNPDPGWIQIAIYVLLSVPLDLFCPHFFPFN</sequence>
<evidence type="ECO:0000313" key="4">
    <source>
        <dbReference type="Proteomes" id="UP000267096"/>
    </source>
</evidence>
<feature type="domain" description="KIND" evidence="2">
    <location>
        <begin position="6"/>
        <end position="110"/>
    </location>
</feature>
<proteinExistence type="predicted"/>
<keyword evidence="4" id="KW-1185">Reference proteome</keyword>
<evidence type="ECO:0000313" key="3">
    <source>
        <dbReference type="EMBL" id="VDK25024.1"/>
    </source>
</evidence>
<accession>A0A0M3JCI7</accession>
<dbReference type="InterPro" id="IPR011019">
    <property type="entry name" value="KIND_dom"/>
</dbReference>
<organism evidence="5">
    <name type="scientific">Anisakis simplex</name>
    <name type="common">Herring worm</name>
    <dbReference type="NCBI Taxonomy" id="6269"/>
    <lineage>
        <taxon>Eukaryota</taxon>
        <taxon>Metazoa</taxon>
        <taxon>Ecdysozoa</taxon>
        <taxon>Nematoda</taxon>
        <taxon>Chromadorea</taxon>
        <taxon>Rhabditida</taxon>
        <taxon>Spirurina</taxon>
        <taxon>Ascaridomorpha</taxon>
        <taxon>Ascaridoidea</taxon>
        <taxon>Anisakidae</taxon>
        <taxon>Anisakis</taxon>
        <taxon>Anisakis simplex complex</taxon>
    </lineage>
</organism>
<reference evidence="3 4" key="2">
    <citation type="submission" date="2018-11" db="EMBL/GenBank/DDBJ databases">
        <authorList>
            <consortium name="Pathogen Informatics"/>
        </authorList>
    </citation>
    <scope>NUCLEOTIDE SEQUENCE [LARGE SCALE GENOMIC DNA]</scope>
</reference>
<dbReference type="PROSITE" id="PS51377">
    <property type="entry name" value="KIND"/>
    <property type="match status" value="1"/>
</dbReference>
<evidence type="ECO:0000313" key="5">
    <source>
        <dbReference type="WBParaSite" id="ASIM_0000531801-mRNA-1"/>
    </source>
</evidence>
<dbReference type="WBParaSite" id="ASIM_0000531801-mRNA-1">
    <property type="protein sequence ID" value="ASIM_0000531801-mRNA-1"/>
    <property type="gene ID" value="ASIM_0000531801"/>
</dbReference>
<name>A0A0M3JCI7_ANISI</name>
<dbReference type="EMBL" id="UYRR01009685">
    <property type="protein sequence ID" value="VDK25024.1"/>
    <property type="molecule type" value="Genomic_DNA"/>
</dbReference>